<comment type="caution">
    <text evidence="4">The sequence shown here is derived from an EMBL/GenBank/DDBJ whole genome shotgun (WGS) entry which is preliminary data.</text>
</comment>
<name>A0A150J871_9EURY</name>
<dbReference type="SUPFAM" id="SSF118196">
    <property type="entry name" value="YaeB-like"/>
    <property type="match status" value="1"/>
</dbReference>
<dbReference type="InterPro" id="IPR036414">
    <property type="entry name" value="YaeB_N_sf"/>
</dbReference>
<proteinExistence type="inferred from homology"/>
<gene>
    <name evidence="4" type="ORF">AN188_01457</name>
</gene>
<sequence>MIEGSPVIDIKPYIPEFKSDDKIRIGWLEGKV</sequence>
<evidence type="ECO:0000313" key="5">
    <source>
        <dbReference type="Proteomes" id="UP000092420"/>
    </source>
</evidence>
<dbReference type="Gene3D" id="2.40.30.70">
    <property type="entry name" value="YaeB-like"/>
    <property type="match status" value="1"/>
</dbReference>
<organism evidence="4 5">
    <name type="scientific">Candidatus Methanofastidiosum methylothiophilum</name>
    <dbReference type="NCBI Taxonomy" id="1705564"/>
    <lineage>
        <taxon>Archaea</taxon>
        <taxon>Methanobacteriati</taxon>
        <taxon>Methanobacteriota</taxon>
        <taxon>Stenosarchaea group</taxon>
        <taxon>Candidatus Methanofastidiosia</taxon>
        <taxon>Candidatus Methanofastidiosales</taxon>
        <taxon>Candidatus Methanofastidiosaceae</taxon>
        <taxon>Candidatus Methanofastidiosum</taxon>
    </lineage>
</organism>
<accession>A0A150J871</accession>
<feature type="domain" description="TsaA-like" evidence="3">
    <location>
        <begin position="1"/>
        <end position="22"/>
    </location>
</feature>
<reference evidence="4 5" key="1">
    <citation type="journal article" date="2016" name="ISME J.">
        <title>Chasing the elusive Euryarchaeota class WSA2: genomes reveal a uniquely fastidious methyl-reducing methanogen.</title>
        <authorList>
            <person name="Nobu M.K."/>
            <person name="Narihiro T."/>
            <person name="Kuroda K."/>
            <person name="Mei R."/>
            <person name="Liu W.T."/>
        </authorList>
    </citation>
    <scope>NUCLEOTIDE SEQUENCE [LARGE SCALE GENOMIC DNA]</scope>
    <source>
        <strain evidence="4">ADurb1013_Bin02101</strain>
    </source>
</reference>
<evidence type="ECO:0000313" key="4">
    <source>
        <dbReference type="EMBL" id="KYC53426.1"/>
    </source>
</evidence>
<comment type="similarity">
    <text evidence="2">Belongs to the tRNA methyltransferase O family.</text>
</comment>
<dbReference type="EMBL" id="LNJB01000026">
    <property type="protein sequence ID" value="KYC53426.1"/>
    <property type="molecule type" value="Genomic_DNA"/>
</dbReference>
<dbReference type="PROSITE" id="PS51668">
    <property type="entry name" value="TSAA_2"/>
    <property type="match status" value="1"/>
</dbReference>
<evidence type="ECO:0000256" key="1">
    <source>
        <dbReference type="ARBA" id="ARBA00022691"/>
    </source>
</evidence>
<keyword evidence="1" id="KW-0949">S-adenosyl-L-methionine</keyword>
<dbReference type="InterPro" id="IPR023370">
    <property type="entry name" value="TrmO-like_N"/>
</dbReference>
<dbReference type="PATRIC" id="fig|1706433.3.peg.1477"/>
<dbReference type="Proteomes" id="UP000092420">
    <property type="component" value="Unassembled WGS sequence"/>
</dbReference>
<dbReference type="AlphaFoldDB" id="A0A150J871"/>
<evidence type="ECO:0000256" key="2">
    <source>
        <dbReference type="ARBA" id="ARBA00033753"/>
    </source>
</evidence>
<evidence type="ECO:0000259" key="3">
    <source>
        <dbReference type="PROSITE" id="PS51668"/>
    </source>
</evidence>
<protein>
    <recommendedName>
        <fullName evidence="3">TsaA-like domain-containing protein</fullName>
    </recommendedName>
</protein>
<dbReference type="InterPro" id="IPR036413">
    <property type="entry name" value="YaeB-like_sf"/>
</dbReference>